<keyword evidence="1" id="KW-0812">Transmembrane</keyword>
<sequence>MLLSTMINVVCFPCNTTKSHPCPLPMNWLPFVVILLGWHRGILTTVRDICRDAQNSSSMSLSFEYIYQPHKLALLSESHVICHLALKANWQPWPNVYSLDVLVILLFFLWLSNLILPTCHTQLKVNFQPLWEELLQALNNLNLKHHVNFWDVSLGFLRDLLYSLITRVIIAVVHFSCLFNFKNQLLLLLSIFYCKIVWLRKVTANWEWRLFSPTLKPTIKILNKGICWVDWPEVGYAIGCGCFLLSPTQRLFIIPMICGPCLMIYLLNRTQIYVAFLWNACSCGKTAAFCGT</sequence>
<dbReference type="AlphaFoldDB" id="A0A0L6UW40"/>
<evidence type="ECO:0000256" key="1">
    <source>
        <dbReference type="SAM" id="Phobius"/>
    </source>
</evidence>
<reference evidence="2 3" key="1">
    <citation type="submission" date="2015-08" db="EMBL/GenBank/DDBJ databases">
        <title>Next Generation Sequencing and Analysis of the Genome of Puccinia sorghi L Schw, the Causal Agent of Maize Common Rust.</title>
        <authorList>
            <person name="Rochi L."/>
            <person name="Burguener G."/>
            <person name="Darino M."/>
            <person name="Turjanski A."/>
            <person name="Kreff E."/>
            <person name="Dieguez M.J."/>
            <person name="Sacco F."/>
        </authorList>
    </citation>
    <scope>NUCLEOTIDE SEQUENCE [LARGE SCALE GENOMIC DNA]</scope>
    <source>
        <strain evidence="2 3">RO10H11247</strain>
    </source>
</reference>
<evidence type="ECO:0000313" key="3">
    <source>
        <dbReference type="Proteomes" id="UP000037035"/>
    </source>
</evidence>
<name>A0A0L6UW40_9BASI</name>
<gene>
    <name evidence="2" type="ORF">VP01_3573g2</name>
</gene>
<keyword evidence="3" id="KW-1185">Reference proteome</keyword>
<proteinExistence type="predicted"/>
<feature type="transmembrane region" description="Helical" evidence="1">
    <location>
        <begin position="160"/>
        <end position="178"/>
    </location>
</feature>
<keyword evidence="1" id="KW-1133">Transmembrane helix</keyword>
<feature type="transmembrane region" description="Helical" evidence="1">
    <location>
        <begin position="185"/>
        <end position="203"/>
    </location>
</feature>
<evidence type="ECO:0000313" key="2">
    <source>
        <dbReference type="EMBL" id="KNZ52442.1"/>
    </source>
</evidence>
<comment type="caution">
    <text evidence="2">The sequence shown here is derived from an EMBL/GenBank/DDBJ whole genome shotgun (WGS) entry which is preliminary data.</text>
</comment>
<organism evidence="2 3">
    <name type="scientific">Puccinia sorghi</name>
    <dbReference type="NCBI Taxonomy" id="27349"/>
    <lineage>
        <taxon>Eukaryota</taxon>
        <taxon>Fungi</taxon>
        <taxon>Dikarya</taxon>
        <taxon>Basidiomycota</taxon>
        <taxon>Pucciniomycotina</taxon>
        <taxon>Pucciniomycetes</taxon>
        <taxon>Pucciniales</taxon>
        <taxon>Pucciniaceae</taxon>
        <taxon>Puccinia</taxon>
    </lineage>
</organism>
<dbReference type="VEuPathDB" id="FungiDB:VP01_3573g2"/>
<feature type="transmembrane region" description="Helical" evidence="1">
    <location>
        <begin position="96"/>
        <end position="116"/>
    </location>
</feature>
<dbReference type="EMBL" id="LAVV01008583">
    <property type="protein sequence ID" value="KNZ52442.1"/>
    <property type="molecule type" value="Genomic_DNA"/>
</dbReference>
<keyword evidence="1" id="KW-0472">Membrane</keyword>
<protein>
    <submittedName>
        <fullName evidence="2">Uncharacterized protein</fullName>
    </submittedName>
</protein>
<feature type="transmembrane region" description="Helical" evidence="1">
    <location>
        <begin position="251"/>
        <end position="268"/>
    </location>
</feature>
<accession>A0A0L6UW40</accession>
<dbReference type="STRING" id="27349.A0A0L6UW40"/>
<dbReference type="Proteomes" id="UP000037035">
    <property type="component" value="Unassembled WGS sequence"/>
</dbReference>